<dbReference type="EMBL" id="BMYR01000008">
    <property type="protein sequence ID" value="GGW65245.1"/>
    <property type="molecule type" value="Genomic_DNA"/>
</dbReference>
<evidence type="ECO:0000259" key="6">
    <source>
        <dbReference type="Pfam" id="PF03888"/>
    </source>
</evidence>
<evidence type="ECO:0000256" key="4">
    <source>
        <dbReference type="ARBA" id="ARBA00022764"/>
    </source>
</evidence>
<dbReference type="Proteomes" id="UP000634667">
    <property type="component" value="Unassembled WGS sequence"/>
</dbReference>
<feature type="domain" description="MucB/RseB C-terminal" evidence="7">
    <location>
        <begin position="222"/>
        <end position="315"/>
    </location>
</feature>
<sequence length="315" mass="35663">MMKWLFGMCCLVVLNVVMPVYADGTGWVLFDKVQGSVRQHNFDVSYVVLKGGQAETYRWLHGRDGEADIEHLIPMFAEGVDIVRRNDRVYYLLAERPSLITRSERIKELPALLFEDPTKIRKLYDAVAGSSSMIDGRSAQLLRLSAIDETRYHYWLWVDVETGFPLRIDTLAEQDQSRQNRALETWQVTHLRITPEMPGSLAQLLTIELPDTSSAETTASASPQQHELNWLPAGFEIIPEPLHVPQLTPEVLSYWLLSDGLHQVSVFVQRSHQLPTQAYRDGAVTIFVQSDAQRDITVIGPINVDVAQRLAAAVR</sequence>
<evidence type="ECO:0000313" key="8">
    <source>
        <dbReference type="EMBL" id="GGW65245.1"/>
    </source>
</evidence>
<dbReference type="PANTHER" id="PTHR38782">
    <property type="match status" value="1"/>
</dbReference>
<reference evidence="9" key="1">
    <citation type="journal article" date="2019" name="Int. J. Syst. Evol. Microbiol.">
        <title>The Global Catalogue of Microorganisms (GCM) 10K type strain sequencing project: providing services to taxonomists for standard genome sequencing and annotation.</title>
        <authorList>
            <consortium name="The Broad Institute Genomics Platform"/>
            <consortium name="The Broad Institute Genome Sequencing Center for Infectious Disease"/>
            <person name="Wu L."/>
            <person name="Ma J."/>
        </authorList>
    </citation>
    <scope>NUCLEOTIDE SEQUENCE [LARGE SCALE GENOMIC DNA]</scope>
    <source>
        <strain evidence="9">KCTC 23723</strain>
    </source>
</reference>
<dbReference type="InterPro" id="IPR005588">
    <property type="entry name" value="MucB_RseB"/>
</dbReference>
<keyword evidence="4" id="KW-0574">Periplasm</keyword>
<evidence type="ECO:0000256" key="5">
    <source>
        <dbReference type="SAM" id="SignalP"/>
    </source>
</evidence>
<keyword evidence="9" id="KW-1185">Reference proteome</keyword>
<comment type="similarity">
    <text evidence="2">Belongs to the RseB family.</text>
</comment>
<comment type="caution">
    <text evidence="8">The sequence shown here is derived from an EMBL/GenBank/DDBJ whole genome shotgun (WGS) entry which is preliminary data.</text>
</comment>
<dbReference type="CDD" id="cd16327">
    <property type="entry name" value="RseB"/>
    <property type="match status" value="1"/>
</dbReference>
<evidence type="ECO:0000256" key="2">
    <source>
        <dbReference type="ARBA" id="ARBA00008150"/>
    </source>
</evidence>
<organism evidence="8 9">
    <name type="scientific">Alishewanella tabrizica</name>
    <dbReference type="NCBI Taxonomy" id="671278"/>
    <lineage>
        <taxon>Bacteria</taxon>
        <taxon>Pseudomonadati</taxon>
        <taxon>Pseudomonadota</taxon>
        <taxon>Gammaproteobacteria</taxon>
        <taxon>Alteromonadales</taxon>
        <taxon>Alteromonadaceae</taxon>
        <taxon>Alishewanella</taxon>
    </lineage>
</organism>
<dbReference type="Pfam" id="PF17188">
    <property type="entry name" value="MucB_RseB_C"/>
    <property type="match status" value="1"/>
</dbReference>
<proteinExistence type="inferred from homology"/>
<comment type="subcellular location">
    <subcellularLocation>
        <location evidence="1">Periplasm</location>
    </subcellularLocation>
</comment>
<dbReference type="Pfam" id="PF03888">
    <property type="entry name" value="MucB_RseB"/>
    <property type="match status" value="1"/>
</dbReference>
<dbReference type="PIRSF" id="PIRSF005427">
    <property type="entry name" value="RseB"/>
    <property type="match status" value="1"/>
</dbReference>
<dbReference type="Gene3D" id="2.50.20.10">
    <property type="entry name" value="Lipoprotein localisation LolA/LolB/LppX"/>
    <property type="match status" value="1"/>
</dbReference>
<accession>A0ABQ2WNB1</accession>
<feature type="domain" description="MucB/RseB N-terminal" evidence="6">
    <location>
        <begin position="29"/>
        <end position="199"/>
    </location>
</feature>
<feature type="chain" id="PRO_5046259203" evidence="5">
    <location>
        <begin position="23"/>
        <end position="315"/>
    </location>
</feature>
<keyword evidence="3 5" id="KW-0732">Signal</keyword>
<dbReference type="InterPro" id="IPR038484">
    <property type="entry name" value="MucB/RseB_C_sf"/>
</dbReference>
<name>A0ABQ2WNB1_9ALTE</name>
<dbReference type="PANTHER" id="PTHR38782:SF1">
    <property type="entry name" value="SIGMA-E FACTOR REGULATORY PROTEIN RSEB"/>
    <property type="match status" value="1"/>
</dbReference>
<evidence type="ECO:0000259" key="7">
    <source>
        <dbReference type="Pfam" id="PF17188"/>
    </source>
</evidence>
<evidence type="ECO:0000256" key="3">
    <source>
        <dbReference type="ARBA" id="ARBA00022729"/>
    </source>
</evidence>
<gene>
    <name evidence="8" type="primary">rseB</name>
    <name evidence="8" type="ORF">GCM10008111_21630</name>
</gene>
<feature type="signal peptide" evidence="5">
    <location>
        <begin position="1"/>
        <end position="22"/>
    </location>
</feature>
<dbReference type="InterPro" id="IPR033436">
    <property type="entry name" value="MucB/RseB_C"/>
</dbReference>
<dbReference type="Gene3D" id="3.30.200.100">
    <property type="entry name" value="MucB/RseB, C-terminal domain"/>
    <property type="match status" value="1"/>
</dbReference>
<evidence type="ECO:0000313" key="9">
    <source>
        <dbReference type="Proteomes" id="UP000634667"/>
    </source>
</evidence>
<dbReference type="RefSeq" id="WP_189483227.1">
    <property type="nucleotide sequence ID" value="NZ_BMYR01000008.1"/>
</dbReference>
<protein>
    <submittedName>
        <fullName evidence="8">Sigma-E factor regulatory protein RseB</fullName>
    </submittedName>
</protein>
<evidence type="ECO:0000256" key="1">
    <source>
        <dbReference type="ARBA" id="ARBA00004418"/>
    </source>
</evidence>
<dbReference type="InterPro" id="IPR033434">
    <property type="entry name" value="MucB/RseB_N"/>
</dbReference>